<feature type="transmembrane region" description="Helical" evidence="1">
    <location>
        <begin position="177"/>
        <end position="196"/>
    </location>
</feature>
<dbReference type="Proteomes" id="UP000298225">
    <property type="component" value="Unassembled WGS sequence"/>
</dbReference>
<sequence>MRRAIPTTLAPAFVFAPTVALAHAGHGDTSALLSGFTHPLTGIDHVLAMVAVGVLAAQFGGRALWLVPLSFISIMAIGGVLGMAGILIPFAEVGVALSVVVLGLTIAFPFRLQSLVAVALAGLFALFHGQVHGAEIPAAASGLYYTAGFIGATALLHLTGIGLGLFALETKTLGNRVVQAGGGGTALFGAAILIGVL</sequence>
<dbReference type="Pfam" id="PF04955">
    <property type="entry name" value="HupE_UreJ"/>
    <property type="match status" value="1"/>
</dbReference>
<dbReference type="InterPro" id="IPR007038">
    <property type="entry name" value="HupE_UreJ"/>
</dbReference>
<feature type="signal peptide" evidence="2">
    <location>
        <begin position="1"/>
        <end position="22"/>
    </location>
</feature>
<dbReference type="PIRSF" id="PIRSF016919">
    <property type="entry name" value="HupE_UreJ"/>
    <property type="match status" value="1"/>
</dbReference>
<keyword evidence="1" id="KW-0472">Membrane</keyword>
<dbReference type="AlphaFoldDB" id="A0A4Y9KWC0"/>
<name>A0A4Y9KWC0_9BRAD</name>
<protein>
    <submittedName>
        <fullName evidence="3">HupE/UreJ family protein</fullName>
    </submittedName>
</protein>
<keyword evidence="1" id="KW-1133">Transmembrane helix</keyword>
<feature type="transmembrane region" description="Helical" evidence="1">
    <location>
        <begin position="87"/>
        <end position="108"/>
    </location>
</feature>
<keyword evidence="4" id="KW-1185">Reference proteome</keyword>
<proteinExistence type="predicted"/>
<organism evidence="3 4">
    <name type="scientific">Bradyrhizobium frederickii</name>
    <dbReference type="NCBI Taxonomy" id="2560054"/>
    <lineage>
        <taxon>Bacteria</taxon>
        <taxon>Pseudomonadati</taxon>
        <taxon>Pseudomonadota</taxon>
        <taxon>Alphaproteobacteria</taxon>
        <taxon>Hyphomicrobiales</taxon>
        <taxon>Nitrobacteraceae</taxon>
        <taxon>Bradyrhizobium</taxon>
    </lineage>
</organism>
<keyword evidence="1" id="KW-0812">Transmembrane</keyword>
<comment type="caution">
    <text evidence="3">The sequence shown here is derived from an EMBL/GenBank/DDBJ whole genome shotgun (WGS) entry which is preliminary data.</text>
</comment>
<keyword evidence="2" id="KW-0732">Signal</keyword>
<feature type="transmembrane region" description="Helical" evidence="1">
    <location>
        <begin position="143"/>
        <end position="168"/>
    </location>
</feature>
<feature type="transmembrane region" description="Helical" evidence="1">
    <location>
        <begin position="38"/>
        <end position="56"/>
    </location>
</feature>
<dbReference type="OrthoDB" id="9808192at2"/>
<accession>A0A4Y9KWC0</accession>
<feature type="transmembrane region" description="Helical" evidence="1">
    <location>
        <begin position="63"/>
        <end position="81"/>
    </location>
</feature>
<dbReference type="EMBL" id="SPQU01000028">
    <property type="protein sequence ID" value="TFV30680.1"/>
    <property type="molecule type" value="Genomic_DNA"/>
</dbReference>
<feature type="chain" id="PRO_5021426412" evidence="2">
    <location>
        <begin position="23"/>
        <end position="197"/>
    </location>
</feature>
<gene>
    <name evidence="3" type="ORF">E4K66_33910</name>
</gene>
<evidence type="ECO:0000256" key="2">
    <source>
        <dbReference type="SAM" id="SignalP"/>
    </source>
</evidence>
<evidence type="ECO:0000256" key="1">
    <source>
        <dbReference type="SAM" id="Phobius"/>
    </source>
</evidence>
<feature type="transmembrane region" description="Helical" evidence="1">
    <location>
        <begin position="115"/>
        <end position="131"/>
    </location>
</feature>
<reference evidence="3 4" key="1">
    <citation type="submission" date="2019-03" db="EMBL/GenBank/DDBJ databases">
        <title>Bradyrhizobium strains diversity isolated from Chamaecrista fasciculata.</title>
        <authorList>
            <person name="Urquiaga M.C.O."/>
            <person name="Hungria M."/>
            <person name="Delamuta J.R.M."/>
        </authorList>
    </citation>
    <scope>NUCLEOTIDE SEQUENCE [LARGE SCALE GENOMIC DNA]</scope>
    <source>
        <strain evidence="3 4">CNPSo 3424</strain>
    </source>
</reference>
<evidence type="ECO:0000313" key="3">
    <source>
        <dbReference type="EMBL" id="TFV30680.1"/>
    </source>
</evidence>
<evidence type="ECO:0000313" key="4">
    <source>
        <dbReference type="Proteomes" id="UP000298225"/>
    </source>
</evidence>